<name>A0ABR2KKX4_9EUKA</name>
<protein>
    <recommendedName>
        <fullName evidence="4">Ribosome control protein 1 domain-containing protein</fullName>
    </recommendedName>
</protein>
<feature type="compositionally biased region" description="Polar residues" evidence="1">
    <location>
        <begin position="355"/>
        <end position="373"/>
    </location>
</feature>
<evidence type="ECO:0008006" key="4">
    <source>
        <dbReference type="Google" id="ProtNLM"/>
    </source>
</evidence>
<proteinExistence type="predicted"/>
<dbReference type="Proteomes" id="UP001470230">
    <property type="component" value="Unassembled WGS sequence"/>
</dbReference>
<dbReference type="EMBL" id="JAPFFF010000004">
    <property type="protein sequence ID" value="KAK8891396.1"/>
    <property type="molecule type" value="Genomic_DNA"/>
</dbReference>
<dbReference type="InterPro" id="IPR036322">
    <property type="entry name" value="WD40_repeat_dom_sf"/>
</dbReference>
<evidence type="ECO:0000313" key="2">
    <source>
        <dbReference type="EMBL" id="KAK8891396.1"/>
    </source>
</evidence>
<evidence type="ECO:0000313" key="3">
    <source>
        <dbReference type="Proteomes" id="UP001470230"/>
    </source>
</evidence>
<organism evidence="2 3">
    <name type="scientific">Tritrichomonas musculus</name>
    <dbReference type="NCBI Taxonomy" id="1915356"/>
    <lineage>
        <taxon>Eukaryota</taxon>
        <taxon>Metamonada</taxon>
        <taxon>Parabasalia</taxon>
        <taxon>Tritrichomonadida</taxon>
        <taxon>Tritrichomonadidae</taxon>
        <taxon>Tritrichomonas</taxon>
    </lineage>
</organism>
<accession>A0ABR2KKX4</accession>
<gene>
    <name evidence="2" type="ORF">M9Y10_028604</name>
</gene>
<sequence length="1104" mass="127799">MEFGIPYSLTKIPKTEGVISFSINNHANLLACLTEKSIQLFDNSYYYPIFITSLTQFFESFNIKGPNNWICWITDEDLAYVTENGNVFISHVIIIERKQAIHDYDDDFYKKYLNKYELVKILAPISISIFDQSSYQSESPTCVTSVFSAYNHVCVCTSESQIISVNKNGVISHTMKPFSKPTRITNAGYYPPSSLLCLVDSNIKIINFDKPTFENKVEPIIDEIPVKHASIIALNSQHTFLAVFKPEKGSLRIFQIGLPEWKPPITVYASKTNIDQEPSKESKNRKQNVINSVDDPVINLFWNSRGTSLSIIHKSGKTCVFFIETKTLLQTQIDYFSQKPQQQSEEHQQQQQQPNDEITNQGKELDSNEMTAETVSNTNNLVEEMHYCFLFDNYGERLFVSNGESVVIISILQNNDFFLFTSGTIFDLRRNINLYSALSLYPIKNVRLDVRRSILLVSTSKGVQLINSNNGKIVSNFMPLVSEHNPKNRCVLDAHFLGDNQICAIVGPSEKFCDDKFELNFIPDRSESIEYDLDNSFYSQFDNCYLYDEVNKEIEKQIDEKFQCKKIDVGPIRSLIIILSFDLKSDKKDDDENMYEIKPDLLVKSYFIPSYYDYIENRGLLADEGNIAYITTMKKLDEPTRFNKYYLAKSNNVLAIQINKLSNQYQIKGIAMSTVKSARILLSNGYIFDEKLEQFGNDLFLTSNRQPIFFDNLLTTKNPPVVYYIYNTRKIEGGVYKYAFYSAMPIFSCLDYFMRYLEIPFAFDGMLFYVLPDRIKFGSFNFKFVNIGQHILIDAIRDYKQTIYLLNFVYRKFNQLPVVICETFKEALSQDFLSYFIMYIIPHLKLEEVAQIIQYLPTRNDKQTFSEIFDALFKYISHSNKYFTDSNKKYMVVTVNYESFSSKIIKLDWNQIFSLIDKNIRYQIFLNISTSIFPKLIDEMSLDTNDNPENEEKVEPTESNLILNEELIRFLLENGEIIRAYLVSDKSNKEVSNHFCEIFKNVIQSKSEHNGSFSDSLKMIEKEKNKWSDNEQLYPLVFHLLGCLFQVDDLSLFSAATFIIIGQVQKFNAVIISDENAKKSIESYMNENPDGSYVKEISEALEAI</sequence>
<reference evidence="2 3" key="1">
    <citation type="submission" date="2024-04" db="EMBL/GenBank/DDBJ databases">
        <title>Tritrichomonas musculus Genome.</title>
        <authorList>
            <person name="Alves-Ferreira E."/>
            <person name="Grigg M."/>
            <person name="Lorenzi H."/>
            <person name="Galac M."/>
        </authorList>
    </citation>
    <scope>NUCLEOTIDE SEQUENCE [LARGE SCALE GENOMIC DNA]</scope>
    <source>
        <strain evidence="2 3">EAF2021</strain>
    </source>
</reference>
<dbReference type="SUPFAM" id="SSF50978">
    <property type="entry name" value="WD40 repeat-like"/>
    <property type="match status" value="1"/>
</dbReference>
<comment type="caution">
    <text evidence="2">The sequence shown here is derived from an EMBL/GenBank/DDBJ whole genome shotgun (WGS) entry which is preliminary data.</text>
</comment>
<feature type="compositionally biased region" description="Low complexity" evidence="1">
    <location>
        <begin position="339"/>
        <end position="354"/>
    </location>
</feature>
<feature type="region of interest" description="Disordered" evidence="1">
    <location>
        <begin position="339"/>
        <end position="373"/>
    </location>
</feature>
<evidence type="ECO:0000256" key="1">
    <source>
        <dbReference type="SAM" id="MobiDB-lite"/>
    </source>
</evidence>
<keyword evidence="3" id="KW-1185">Reference proteome</keyword>